<dbReference type="PANTHER" id="PTHR16288:SF0">
    <property type="entry name" value="TRNA (GUANINE-N(7)-)-METHYLTRANSFERASE NON-CATALYTIC SUBUNIT WDR4"/>
    <property type="match status" value="1"/>
</dbReference>
<accession>A0A2K1KTX0</accession>
<dbReference type="InterPro" id="IPR036322">
    <property type="entry name" value="WD40_repeat_dom_sf"/>
</dbReference>
<evidence type="ECO:0000313" key="9">
    <source>
        <dbReference type="EMBL" id="PNR57233.1"/>
    </source>
</evidence>
<dbReference type="GO" id="GO:0106004">
    <property type="term" value="P:tRNA (guanine-N7)-methylation"/>
    <property type="evidence" value="ECO:0007669"/>
    <property type="project" value="UniProtKB-UniRule"/>
</dbReference>
<evidence type="ECO:0000256" key="1">
    <source>
        <dbReference type="ARBA" id="ARBA00004123"/>
    </source>
</evidence>
<dbReference type="GO" id="GO:0005829">
    <property type="term" value="C:cytosol"/>
    <property type="evidence" value="ECO:0000318"/>
    <property type="project" value="GO_Central"/>
</dbReference>
<dbReference type="SUPFAM" id="SSF50978">
    <property type="entry name" value="WD40 repeat-like"/>
    <property type="match status" value="1"/>
</dbReference>
<reference evidence="9 11" key="2">
    <citation type="journal article" date="2018" name="Plant J.">
        <title>The Physcomitrella patens chromosome-scale assembly reveals moss genome structure and evolution.</title>
        <authorList>
            <person name="Lang D."/>
            <person name="Ullrich K.K."/>
            <person name="Murat F."/>
            <person name="Fuchs J."/>
            <person name="Jenkins J."/>
            <person name="Haas F.B."/>
            <person name="Piednoel M."/>
            <person name="Gundlach H."/>
            <person name="Van Bel M."/>
            <person name="Meyberg R."/>
            <person name="Vives C."/>
            <person name="Morata J."/>
            <person name="Symeonidi A."/>
            <person name="Hiss M."/>
            <person name="Muchero W."/>
            <person name="Kamisugi Y."/>
            <person name="Saleh O."/>
            <person name="Blanc G."/>
            <person name="Decker E.L."/>
            <person name="van Gessel N."/>
            <person name="Grimwood J."/>
            <person name="Hayes R.D."/>
            <person name="Graham S.W."/>
            <person name="Gunter L.E."/>
            <person name="McDaniel S.F."/>
            <person name="Hoernstein S.N.W."/>
            <person name="Larsson A."/>
            <person name="Li F.W."/>
            <person name="Perroud P.F."/>
            <person name="Phillips J."/>
            <person name="Ranjan P."/>
            <person name="Rokshar D.S."/>
            <person name="Rothfels C.J."/>
            <person name="Schneider L."/>
            <person name="Shu S."/>
            <person name="Stevenson D.W."/>
            <person name="Thummler F."/>
            <person name="Tillich M."/>
            <person name="Villarreal Aguilar J.C."/>
            <person name="Widiez T."/>
            <person name="Wong G.K."/>
            <person name="Wymore A."/>
            <person name="Zhang Y."/>
            <person name="Zimmer A.D."/>
            <person name="Quatrano R.S."/>
            <person name="Mayer K.F.X."/>
            <person name="Goodstein D."/>
            <person name="Casacuberta J.M."/>
            <person name="Vandepoele K."/>
            <person name="Reski R."/>
            <person name="Cuming A.C."/>
            <person name="Tuskan G.A."/>
            <person name="Maumus F."/>
            <person name="Salse J."/>
            <person name="Schmutz J."/>
            <person name="Rensing S.A."/>
        </authorList>
    </citation>
    <scope>NUCLEOTIDE SEQUENCE [LARGE SCALE GENOMIC DNA]</scope>
    <source>
        <strain evidence="10 11">cv. Gransden 2004</strain>
    </source>
</reference>
<evidence type="ECO:0000313" key="10">
    <source>
        <dbReference type="EnsemblPlants" id="Pp3c3_10370V3.1"/>
    </source>
</evidence>
<dbReference type="EMBL" id="ABEU02000003">
    <property type="protein sequence ID" value="PNR57233.1"/>
    <property type="molecule type" value="Genomic_DNA"/>
</dbReference>
<comment type="pathway">
    <text evidence="6">tRNA modification; N(7)-methylguanine-tRNA biosynthesis.</text>
</comment>
<dbReference type="Pfam" id="PF00400">
    <property type="entry name" value="WD40"/>
    <property type="match status" value="3"/>
</dbReference>
<dbReference type="OMA" id="SWHCIRT"/>
<protein>
    <recommendedName>
        <fullName evidence="6">tRNA (guanine-N(7)-)-methyltransferase non-catalytic subunit</fullName>
    </recommendedName>
    <alternativeName>
        <fullName evidence="6">WD repeat-containing protein 4 homolog</fullName>
    </alternativeName>
</protein>
<dbReference type="GO" id="GO:0006400">
    <property type="term" value="P:tRNA modification"/>
    <property type="evidence" value="ECO:0000318"/>
    <property type="project" value="GO_Central"/>
</dbReference>
<dbReference type="STRING" id="3218.A0A2K1KTX0"/>
<dbReference type="SMART" id="SM00320">
    <property type="entry name" value="WD40"/>
    <property type="match status" value="4"/>
</dbReference>
<dbReference type="GO" id="GO:0043527">
    <property type="term" value="C:tRNA methyltransferase complex"/>
    <property type="evidence" value="ECO:0000318"/>
    <property type="project" value="GO_Central"/>
</dbReference>
<reference evidence="10" key="3">
    <citation type="submission" date="2020-12" db="UniProtKB">
        <authorList>
            <consortium name="EnsemblPlants"/>
        </authorList>
    </citation>
    <scope>IDENTIFICATION</scope>
</reference>
<dbReference type="InterPro" id="IPR028884">
    <property type="entry name" value="Trm82"/>
</dbReference>
<keyword evidence="11" id="KW-1185">Reference proteome</keyword>
<dbReference type="Gramene" id="Pp3c3_10370V3.2">
    <property type="protein sequence ID" value="Pp3c3_10370V3.2"/>
    <property type="gene ID" value="Pp3c3_10370"/>
</dbReference>
<dbReference type="InterPro" id="IPR001680">
    <property type="entry name" value="WD40_rpt"/>
</dbReference>
<dbReference type="InterPro" id="IPR015943">
    <property type="entry name" value="WD40/YVTN_repeat-like_dom_sf"/>
</dbReference>
<evidence type="ECO:0000256" key="5">
    <source>
        <dbReference type="ARBA" id="ARBA00023242"/>
    </source>
</evidence>
<feature type="region of interest" description="Disordered" evidence="8">
    <location>
        <begin position="412"/>
        <end position="434"/>
    </location>
</feature>
<dbReference type="KEGG" id="ppp:112279305"/>
<sequence>MAEDHALALCEHAPQHPQHVKSKSMAPALIAVRPDGACVVVAVGAHLRIFDFSTGCAVDIKDNTNPTLHGDAIRSIAFNVEGSLFATVGDDKRVKLWDAKTWTCIKTICLTKKVSAVTFSNDSLWFMVADKFGIVYVFSTSPSDPAGEPVQLLAHCCSIITCMICSPDCKYIVTSDRDFKIRVTGFPEEPLAGAHEIHSYCLGHTNFVACLAFVGSYGLLVSGGGDCTVRLWHYESGTLLDTFDTTKGDESDLKEDSRAVVALASSPPSTVAAILERFEGVLIFSCDPLEKKLKLLKKVVTPGYCPSSLSFDCNNNLWMVAGAAECVVKGDEFVTPEAEAAAQTQAQGIALAAVTHVQVAREGTLLDAAEIPGGDSLLRTLQGSEADVTKVQSATEAAELAMKDLLSKRQYTAEQRENRKRMRNDKKVATITAD</sequence>
<dbReference type="HAMAP" id="MF_03056">
    <property type="entry name" value="TRM82"/>
    <property type="match status" value="1"/>
</dbReference>
<keyword evidence="3 6" id="KW-0819">tRNA processing</keyword>
<keyword evidence="4 6" id="KW-0677">Repeat</keyword>
<comment type="similarity">
    <text evidence="6">Belongs to the WD repeat TRM82 family.</text>
</comment>
<proteinExistence type="inferred from homology"/>
<keyword evidence="5 6" id="KW-0539">Nucleus</keyword>
<evidence type="ECO:0000256" key="2">
    <source>
        <dbReference type="ARBA" id="ARBA00022574"/>
    </source>
</evidence>
<dbReference type="UniPathway" id="UPA00989"/>
<dbReference type="EnsemblPlants" id="Pp3c3_10370V3.2">
    <property type="protein sequence ID" value="Pp3c3_10370V3.2"/>
    <property type="gene ID" value="Pp3c3_10370"/>
</dbReference>
<dbReference type="AlphaFoldDB" id="A0A2K1KTX0"/>
<comment type="function">
    <text evidence="6">Required for the formation of N(7)-methylguanine at position 46 (m7G46) in tRNA. In the complex, it is required to stabilize and induce conformational changes of the catalytic subunit.</text>
</comment>
<gene>
    <name evidence="10" type="primary">LOC112279305</name>
    <name evidence="9" type="ORF">PHYPA_004226</name>
</gene>
<evidence type="ECO:0000256" key="6">
    <source>
        <dbReference type="HAMAP-Rule" id="MF_03056"/>
    </source>
</evidence>
<comment type="subunit">
    <text evidence="6">Forms a heterodimer with the catalytic subunit.</text>
</comment>
<name>A0A2K1KTX0_PHYPA</name>
<evidence type="ECO:0000256" key="3">
    <source>
        <dbReference type="ARBA" id="ARBA00022694"/>
    </source>
</evidence>
<dbReference type="Gramene" id="Pp3c3_10370V3.1">
    <property type="protein sequence ID" value="Pp3c3_10370V3.1"/>
    <property type="gene ID" value="Pp3c3_10370"/>
</dbReference>
<evidence type="ECO:0000256" key="4">
    <source>
        <dbReference type="ARBA" id="ARBA00022737"/>
    </source>
</evidence>
<dbReference type="PROSITE" id="PS50082">
    <property type="entry name" value="WD_REPEATS_2"/>
    <property type="match status" value="2"/>
</dbReference>
<evidence type="ECO:0000256" key="8">
    <source>
        <dbReference type="SAM" id="MobiDB-lite"/>
    </source>
</evidence>
<evidence type="ECO:0000256" key="7">
    <source>
        <dbReference type="PROSITE-ProRule" id="PRU00221"/>
    </source>
</evidence>
<dbReference type="OrthoDB" id="339900at2759"/>
<feature type="repeat" description="WD" evidence="7">
    <location>
        <begin position="201"/>
        <end position="242"/>
    </location>
</feature>
<evidence type="ECO:0000313" key="11">
    <source>
        <dbReference type="Proteomes" id="UP000006727"/>
    </source>
</evidence>
<dbReference type="Gene3D" id="2.130.10.10">
    <property type="entry name" value="YVTN repeat-like/Quinoprotein amine dehydrogenase"/>
    <property type="match status" value="2"/>
</dbReference>
<dbReference type="PANTHER" id="PTHR16288">
    <property type="entry name" value="WD40 REPEAT PROTEIN 4"/>
    <property type="match status" value="1"/>
</dbReference>
<dbReference type="GeneID" id="112279305"/>
<dbReference type="PaxDb" id="3218-PP1S74_84V6.1"/>
<comment type="subcellular location">
    <subcellularLocation>
        <location evidence="1 6">Nucleus</location>
    </subcellularLocation>
</comment>
<dbReference type="EnsemblPlants" id="Pp3c3_10370V3.1">
    <property type="protein sequence ID" value="Pp3c3_10370V3.1"/>
    <property type="gene ID" value="Pp3c3_10370"/>
</dbReference>
<dbReference type="Proteomes" id="UP000006727">
    <property type="component" value="Chromosome 3"/>
</dbReference>
<dbReference type="FunFam" id="2.130.10.10:FF:001042">
    <property type="entry name" value="tRNA (guanine-N(7)-)-methyltransferase non-catalytic subunit"/>
    <property type="match status" value="1"/>
</dbReference>
<feature type="repeat" description="WD" evidence="7">
    <location>
        <begin position="66"/>
        <end position="107"/>
    </location>
</feature>
<dbReference type="FunCoup" id="A0A2K1KTX0">
    <property type="interactions" value="1316"/>
</dbReference>
<dbReference type="PROSITE" id="PS50294">
    <property type="entry name" value="WD_REPEATS_REGION"/>
    <property type="match status" value="2"/>
</dbReference>
<keyword evidence="2 6" id="KW-0853">WD repeat</keyword>
<reference evidence="9 11" key="1">
    <citation type="journal article" date="2008" name="Science">
        <title>The Physcomitrella genome reveals evolutionary insights into the conquest of land by plants.</title>
        <authorList>
            <person name="Rensing S."/>
            <person name="Lang D."/>
            <person name="Zimmer A."/>
            <person name="Terry A."/>
            <person name="Salamov A."/>
            <person name="Shapiro H."/>
            <person name="Nishiyama T."/>
            <person name="Perroud P.-F."/>
            <person name="Lindquist E."/>
            <person name="Kamisugi Y."/>
            <person name="Tanahashi T."/>
            <person name="Sakakibara K."/>
            <person name="Fujita T."/>
            <person name="Oishi K."/>
            <person name="Shin-I T."/>
            <person name="Kuroki Y."/>
            <person name="Toyoda A."/>
            <person name="Suzuki Y."/>
            <person name="Hashimoto A."/>
            <person name="Yamaguchi K."/>
            <person name="Sugano A."/>
            <person name="Kohara Y."/>
            <person name="Fujiyama A."/>
            <person name="Anterola A."/>
            <person name="Aoki S."/>
            <person name="Ashton N."/>
            <person name="Barbazuk W.B."/>
            <person name="Barker E."/>
            <person name="Bennetzen J."/>
            <person name="Bezanilla M."/>
            <person name="Blankenship R."/>
            <person name="Cho S.H."/>
            <person name="Dutcher S."/>
            <person name="Estelle M."/>
            <person name="Fawcett J.A."/>
            <person name="Gundlach H."/>
            <person name="Hanada K."/>
            <person name="Heyl A."/>
            <person name="Hicks K.A."/>
            <person name="Hugh J."/>
            <person name="Lohr M."/>
            <person name="Mayer K."/>
            <person name="Melkozernov A."/>
            <person name="Murata T."/>
            <person name="Nelson D."/>
            <person name="Pils B."/>
            <person name="Prigge M."/>
            <person name="Reiss B."/>
            <person name="Renner T."/>
            <person name="Rombauts S."/>
            <person name="Rushton P."/>
            <person name="Sanderfoot A."/>
            <person name="Schween G."/>
            <person name="Shiu S.-H."/>
            <person name="Stueber K."/>
            <person name="Theodoulou F.L."/>
            <person name="Tu H."/>
            <person name="Van de Peer Y."/>
            <person name="Verrier P.J."/>
            <person name="Waters E."/>
            <person name="Wood A."/>
            <person name="Yang L."/>
            <person name="Cove D."/>
            <person name="Cuming A."/>
            <person name="Hasebe M."/>
            <person name="Lucas S."/>
            <person name="Mishler D.B."/>
            <person name="Reski R."/>
            <person name="Grigoriev I."/>
            <person name="Quatrano R.S."/>
            <person name="Boore J.L."/>
        </authorList>
    </citation>
    <scope>NUCLEOTIDE SEQUENCE [LARGE SCALE GENOMIC DNA]</scope>
    <source>
        <strain evidence="10 11">cv. Gransden 2004</strain>
    </source>
</reference>
<organism evidence="9">
    <name type="scientific">Physcomitrium patens</name>
    <name type="common">Spreading-leaved earth moss</name>
    <name type="synonym">Physcomitrella patens</name>
    <dbReference type="NCBI Taxonomy" id="3218"/>
    <lineage>
        <taxon>Eukaryota</taxon>
        <taxon>Viridiplantae</taxon>
        <taxon>Streptophyta</taxon>
        <taxon>Embryophyta</taxon>
        <taxon>Bryophyta</taxon>
        <taxon>Bryophytina</taxon>
        <taxon>Bryopsida</taxon>
        <taxon>Funariidae</taxon>
        <taxon>Funariales</taxon>
        <taxon>Funariaceae</taxon>
        <taxon>Physcomitrium</taxon>
    </lineage>
</organism>
<dbReference type="GO" id="GO:0005634">
    <property type="term" value="C:nucleus"/>
    <property type="evidence" value="ECO:0000318"/>
    <property type="project" value="GO_Central"/>
</dbReference>
<dbReference type="RefSeq" id="XP_024369383.1">
    <property type="nucleotide sequence ID" value="XM_024513615.2"/>
</dbReference>